<dbReference type="GO" id="GO:0005524">
    <property type="term" value="F:ATP binding"/>
    <property type="evidence" value="ECO:0007669"/>
    <property type="project" value="UniProtKB-KW"/>
</dbReference>
<dbReference type="PANTHER" id="PTHR32039:SF9">
    <property type="entry name" value="MAGNESIUM-CHELATASE SUBUNIT CHLI-2, CHLOROPLASTIC"/>
    <property type="match status" value="1"/>
</dbReference>
<dbReference type="AlphaFoldDB" id="A0A660KUK8"/>
<sequence>MGRATYPFTAIVGQEAMKTALLLGILDLNLGGVLIRGEKGTAKSTAVRALAELLPEIRVVADCPYACDPDDPTAMCPSCKRRKEAGETLPVLVRKMRVVDLPLSTTEDRLVGTLDVEAALRGGEVRFRPGLLAAANRGILYVDEVNLLDDHLVDLLLDAAAMGENVVEREGLSVRHPARFLLVGTMNPEEGELRPQLLDRFGLCVEVEALADVEERAEVVRRRLRYEEDPEAFREAYAEAESELRLRVVEARRRLPRVSLPDSLVRRVAELTLALGIDGHRADLAVLRAARAHAALAGREEAGEADVAAVAYAALCHRMRRRPFEDAQEGRIKIRDALKEAGFAAPEPADRYA</sequence>
<dbReference type="InterPro" id="IPR003593">
    <property type="entry name" value="AAA+_ATPase"/>
</dbReference>
<evidence type="ECO:0000256" key="4">
    <source>
        <dbReference type="ARBA" id="ARBA00030759"/>
    </source>
</evidence>
<dbReference type="SMART" id="SM00382">
    <property type="entry name" value="AAA"/>
    <property type="match status" value="1"/>
</dbReference>
<protein>
    <recommendedName>
        <fullName evidence="4">Mg-protoporphyrin IX chelatase</fullName>
    </recommendedName>
</protein>
<evidence type="ECO:0000259" key="5">
    <source>
        <dbReference type="SMART" id="SM00382"/>
    </source>
</evidence>
<keyword evidence="3" id="KW-0067">ATP-binding</keyword>
<evidence type="ECO:0000313" key="7">
    <source>
        <dbReference type="Proteomes" id="UP000267019"/>
    </source>
</evidence>
<dbReference type="InterPro" id="IPR027417">
    <property type="entry name" value="P-loop_NTPase"/>
</dbReference>
<evidence type="ECO:0000256" key="2">
    <source>
        <dbReference type="ARBA" id="ARBA00022741"/>
    </source>
</evidence>
<name>A0A660KUK8_9BACL</name>
<dbReference type="Pfam" id="PF01078">
    <property type="entry name" value="Mg_chelatase"/>
    <property type="match status" value="1"/>
</dbReference>
<feature type="domain" description="AAA+ ATPase" evidence="5">
    <location>
        <begin position="29"/>
        <end position="211"/>
    </location>
</feature>
<organism evidence="6 7">
    <name type="scientific">Brockia lithotrophica</name>
    <dbReference type="NCBI Taxonomy" id="933949"/>
    <lineage>
        <taxon>Bacteria</taxon>
        <taxon>Bacillati</taxon>
        <taxon>Bacillota</taxon>
        <taxon>Bacilli</taxon>
        <taxon>Bacillales</taxon>
        <taxon>Bacillales Family X. Incertae Sedis</taxon>
        <taxon>Brockia</taxon>
    </lineage>
</organism>
<reference evidence="6 7" key="1">
    <citation type="submission" date="2018-10" db="EMBL/GenBank/DDBJ databases">
        <title>Genomic Encyclopedia of Type Strains, Phase IV (KMG-IV): sequencing the most valuable type-strain genomes for metagenomic binning, comparative biology and taxonomic classification.</title>
        <authorList>
            <person name="Goeker M."/>
        </authorList>
    </citation>
    <scope>NUCLEOTIDE SEQUENCE [LARGE SCALE GENOMIC DNA]</scope>
    <source>
        <strain evidence="6 7">DSM 22653</strain>
    </source>
</reference>
<comment type="caution">
    <text evidence="6">The sequence shown here is derived from an EMBL/GenBank/DDBJ whole genome shotgun (WGS) entry which is preliminary data.</text>
</comment>
<evidence type="ECO:0000313" key="6">
    <source>
        <dbReference type="EMBL" id="RKQ83595.1"/>
    </source>
</evidence>
<dbReference type="EMBL" id="RBIJ01000006">
    <property type="protein sequence ID" value="RKQ83595.1"/>
    <property type="molecule type" value="Genomic_DNA"/>
</dbReference>
<proteinExistence type="inferred from homology"/>
<dbReference type="SUPFAM" id="SSF52540">
    <property type="entry name" value="P-loop containing nucleoside triphosphate hydrolases"/>
    <property type="match status" value="1"/>
</dbReference>
<dbReference type="InterPro" id="IPR045006">
    <property type="entry name" value="CHLI-like"/>
</dbReference>
<dbReference type="InterPro" id="IPR041628">
    <property type="entry name" value="ChlI/MoxR_AAA_lid"/>
</dbReference>
<dbReference type="Pfam" id="PF17863">
    <property type="entry name" value="AAA_lid_2"/>
    <property type="match status" value="1"/>
</dbReference>
<accession>A0A660KUK8</accession>
<comment type="similarity">
    <text evidence="1">Belongs to the Mg-chelatase subunits D/I family.</text>
</comment>
<evidence type="ECO:0000256" key="3">
    <source>
        <dbReference type="ARBA" id="ARBA00022840"/>
    </source>
</evidence>
<evidence type="ECO:0000256" key="1">
    <source>
        <dbReference type="ARBA" id="ARBA00005799"/>
    </source>
</evidence>
<gene>
    <name evidence="6" type="ORF">C7438_1625</name>
</gene>
<keyword evidence="2" id="KW-0547">Nucleotide-binding</keyword>
<dbReference type="Gene3D" id="3.40.50.300">
    <property type="entry name" value="P-loop containing nucleotide triphosphate hydrolases"/>
    <property type="match status" value="1"/>
</dbReference>
<dbReference type="PANTHER" id="PTHR32039">
    <property type="entry name" value="MAGNESIUM-CHELATASE SUBUNIT CHLI"/>
    <property type="match status" value="1"/>
</dbReference>
<dbReference type="Gene3D" id="1.10.8.80">
    <property type="entry name" value="Magnesium chelatase subunit I, C-Terminal domain"/>
    <property type="match status" value="1"/>
</dbReference>
<keyword evidence="7" id="KW-1185">Reference proteome</keyword>
<dbReference type="RefSeq" id="WP_245956591.1">
    <property type="nucleotide sequence ID" value="NZ_RBIJ01000006.1"/>
</dbReference>
<dbReference type="Proteomes" id="UP000267019">
    <property type="component" value="Unassembled WGS sequence"/>
</dbReference>
<dbReference type="InterPro" id="IPR000523">
    <property type="entry name" value="Mg_chelatse_chII-like_cat_dom"/>
</dbReference>